<reference evidence="1" key="2">
    <citation type="submission" date="2020-11" db="EMBL/GenBank/DDBJ databases">
        <authorList>
            <person name="McCartney M.A."/>
            <person name="Auch B."/>
            <person name="Kono T."/>
            <person name="Mallez S."/>
            <person name="Becker A."/>
            <person name="Gohl D.M."/>
            <person name="Silverstein K.A.T."/>
            <person name="Koren S."/>
            <person name="Bechman K.B."/>
            <person name="Herman A."/>
            <person name="Abrahante J.E."/>
            <person name="Garbe J."/>
        </authorList>
    </citation>
    <scope>NUCLEOTIDE SEQUENCE</scope>
    <source>
        <strain evidence="1">Duluth1</strain>
        <tissue evidence="1">Whole animal</tissue>
    </source>
</reference>
<gene>
    <name evidence="1" type="ORF">DPMN_082852</name>
</gene>
<dbReference type="AlphaFoldDB" id="A0A9D4BJ84"/>
<organism evidence="1 2">
    <name type="scientific">Dreissena polymorpha</name>
    <name type="common">Zebra mussel</name>
    <name type="synonym">Mytilus polymorpha</name>
    <dbReference type="NCBI Taxonomy" id="45954"/>
    <lineage>
        <taxon>Eukaryota</taxon>
        <taxon>Metazoa</taxon>
        <taxon>Spiralia</taxon>
        <taxon>Lophotrochozoa</taxon>
        <taxon>Mollusca</taxon>
        <taxon>Bivalvia</taxon>
        <taxon>Autobranchia</taxon>
        <taxon>Heteroconchia</taxon>
        <taxon>Euheterodonta</taxon>
        <taxon>Imparidentia</taxon>
        <taxon>Neoheterodontei</taxon>
        <taxon>Myida</taxon>
        <taxon>Dreissenoidea</taxon>
        <taxon>Dreissenidae</taxon>
        <taxon>Dreissena</taxon>
    </lineage>
</organism>
<evidence type="ECO:0000313" key="2">
    <source>
        <dbReference type="Proteomes" id="UP000828390"/>
    </source>
</evidence>
<dbReference type="EMBL" id="JAIWYP010000016">
    <property type="protein sequence ID" value="KAH3695393.1"/>
    <property type="molecule type" value="Genomic_DNA"/>
</dbReference>
<protein>
    <submittedName>
        <fullName evidence="1">Uncharacterized protein</fullName>
    </submittedName>
</protein>
<name>A0A9D4BJ84_DREPO</name>
<comment type="caution">
    <text evidence="1">The sequence shown here is derived from an EMBL/GenBank/DDBJ whole genome shotgun (WGS) entry which is preliminary data.</text>
</comment>
<sequence>MDVLLSSAEENLVRKSWKNKLWVTTEIIDLNDNMRELRHVKYTRMNELRSNIAKEMTK</sequence>
<keyword evidence="2" id="KW-1185">Reference proteome</keyword>
<proteinExistence type="predicted"/>
<dbReference type="Proteomes" id="UP000828390">
    <property type="component" value="Unassembled WGS sequence"/>
</dbReference>
<accession>A0A9D4BJ84</accession>
<reference evidence="1" key="1">
    <citation type="journal article" date="2019" name="bioRxiv">
        <title>The Genome of the Zebra Mussel, Dreissena polymorpha: A Resource for Invasive Species Research.</title>
        <authorList>
            <person name="McCartney M.A."/>
            <person name="Auch B."/>
            <person name="Kono T."/>
            <person name="Mallez S."/>
            <person name="Zhang Y."/>
            <person name="Obille A."/>
            <person name="Becker A."/>
            <person name="Abrahante J.E."/>
            <person name="Garbe J."/>
            <person name="Badalamenti J.P."/>
            <person name="Herman A."/>
            <person name="Mangelson H."/>
            <person name="Liachko I."/>
            <person name="Sullivan S."/>
            <person name="Sone E.D."/>
            <person name="Koren S."/>
            <person name="Silverstein K.A.T."/>
            <person name="Beckman K.B."/>
            <person name="Gohl D.M."/>
        </authorList>
    </citation>
    <scope>NUCLEOTIDE SEQUENCE</scope>
    <source>
        <strain evidence="1">Duluth1</strain>
        <tissue evidence="1">Whole animal</tissue>
    </source>
</reference>
<evidence type="ECO:0000313" key="1">
    <source>
        <dbReference type="EMBL" id="KAH3695393.1"/>
    </source>
</evidence>